<sequence>MVVEDAAAGVEAALRGGMRVAAIGEAGLCSMTDYQIGHIEELLPILQANVGGKQRTI</sequence>
<evidence type="ECO:0000313" key="1">
    <source>
        <dbReference type="EMBL" id="MCZ8513176.1"/>
    </source>
</evidence>
<dbReference type="EMBL" id="JAQAGZ010000007">
    <property type="protein sequence ID" value="MCZ8513176.1"/>
    <property type="molecule type" value="Genomic_DNA"/>
</dbReference>
<dbReference type="InterPro" id="IPR036412">
    <property type="entry name" value="HAD-like_sf"/>
</dbReference>
<gene>
    <name evidence="1" type="ORF">O9H85_12215</name>
</gene>
<proteinExistence type="predicted"/>
<name>A0ABT4Q8H4_9BACL</name>
<organism evidence="1 2">
    <name type="scientific">Paenibacillus gyeongsangnamensis</name>
    <dbReference type="NCBI Taxonomy" id="3388067"/>
    <lineage>
        <taxon>Bacteria</taxon>
        <taxon>Bacillati</taxon>
        <taxon>Bacillota</taxon>
        <taxon>Bacilli</taxon>
        <taxon>Bacillales</taxon>
        <taxon>Paenibacillaceae</taxon>
        <taxon>Paenibacillus</taxon>
    </lineage>
</organism>
<dbReference type="InterPro" id="IPR023214">
    <property type="entry name" value="HAD_sf"/>
</dbReference>
<dbReference type="RefSeq" id="WP_269881665.1">
    <property type="nucleotide sequence ID" value="NZ_JAQAGZ010000007.1"/>
</dbReference>
<dbReference type="Gene3D" id="3.40.50.1000">
    <property type="entry name" value="HAD superfamily/HAD-like"/>
    <property type="match status" value="1"/>
</dbReference>
<dbReference type="Proteomes" id="UP001527882">
    <property type="component" value="Unassembled WGS sequence"/>
</dbReference>
<dbReference type="SUPFAM" id="SSF56784">
    <property type="entry name" value="HAD-like"/>
    <property type="match status" value="1"/>
</dbReference>
<protein>
    <recommendedName>
        <fullName evidence="3">Beta-phosphoglucomutase</fullName>
    </recommendedName>
</protein>
<accession>A0ABT4Q8H4</accession>
<comment type="caution">
    <text evidence="1">The sequence shown here is derived from an EMBL/GenBank/DDBJ whole genome shotgun (WGS) entry which is preliminary data.</text>
</comment>
<reference evidence="1 2" key="1">
    <citation type="submission" date="2022-12" db="EMBL/GenBank/DDBJ databases">
        <title>Draft genome sequence of Paenibacillus sp. dW9.</title>
        <authorList>
            <person name="Choi E.-W."/>
            <person name="Kim D.-U."/>
        </authorList>
    </citation>
    <scope>NUCLEOTIDE SEQUENCE [LARGE SCALE GENOMIC DNA]</scope>
    <source>
        <strain evidence="2">dW9</strain>
    </source>
</reference>
<evidence type="ECO:0000313" key="2">
    <source>
        <dbReference type="Proteomes" id="UP001527882"/>
    </source>
</evidence>
<evidence type="ECO:0008006" key="3">
    <source>
        <dbReference type="Google" id="ProtNLM"/>
    </source>
</evidence>
<keyword evidence="2" id="KW-1185">Reference proteome</keyword>